<dbReference type="GeneID" id="70135290"/>
<dbReference type="AlphaFoldDB" id="A0A9P8UXZ0"/>
<reference evidence="2" key="1">
    <citation type="journal article" date="2021" name="Nat. Commun.">
        <title>Genetic determinants of endophytism in the Arabidopsis root mycobiome.</title>
        <authorList>
            <person name="Mesny F."/>
            <person name="Miyauchi S."/>
            <person name="Thiergart T."/>
            <person name="Pickel B."/>
            <person name="Atanasova L."/>
            <person name="Karlsson M."/>
            <person name="Huettel B."/>
            <person name="Barry K.W."/>
            <person name="Haridas S."/>
            <person name="Chen C."/>
            <person name="Bauer D."/>
            <person name="Andreopoulos W."/>
            <person name="Pangilinan J."/>
            <person name="LaButti K."/>
            <person name="Riley R."/>
            <person name="Lipzen A."/>
            <person name="Clum A."/>
            <person name="Drula E."/>
            <person name="Henrissat B."/>
            <person name="Kohler A."/>
            <person name="Grigoriev I.V."/>
            <person name="Martin F.M."/>
            <person name="Hacquard S."/>
        </authorList>
    </citation>
    <scope>NUCLEOTIDE SEQUENCE</scope>
    <source>
        <strain evidence="2">MPI-SDFR-AT-0073</strain>
    </source>
</reference>
<proteinExistence type="predicted"/>
<dbReference type="InterPro" id="IPR007304">
    <property type="entry name" value="TAP46-like"/>
</dbReference>
<name>A0A9P8UXZ0_9PEZI</name>
<dbReference type="GO" id="GO:0009966">
    <property type="term" value="P:regulation of signal transduction"/>
    <property type="evidence" value="ECO:0007669"/>
    <property type="project" value="InterPro"/>
</dbReference>
<dbReference type="PANTHER" id="PTHR10933">
    <property type="entry name" value="IMMUNOGLOBULIN-BINDING PROTEIN 1"/>
    <property type="match status" value="1"/>
</dbReference>
<keyword evidence="3" id="KW-1185">Reference proteome</keyword>
<dbReference type="Proteomes" id="UP000758603">
    <property type="component" value="Unassembled WGS sequence"/>
</dbReference>
<feature type="compositionally biased region" description="Basic and acidic residues" evidence="1">
    <location>
        <begin position="226"/>
        <end position="250"/>
    </location>
</feature>
<dbReference type="OrthoDB" id="10261753at2759"/>
<evidence type="ECO:0000313" key="3">
    <source>
        <dbReference type="Proteomes" id="UP000758603"/>
    </source>
</evidence>
<evidence type="ECO:0000256" key="1">
    <source>
        <dbReference type="SAM" id="MobiDB-lite"/>
    </source>
</evidence>
<dbReference type="EMBL" id="JAGPXC010000001">
    <property type="protein sequence ID" value="KAH6660430.1"/>
    <property type="molecule type" value="Genomic_DNA"/>
</dbReference>
<dbReference type="InterPro" id="IPR038511">
    <property type="entry name" value="TAP42/TAP46-like_sf"/>
</dbReference>
<dbReference type="PANTHER" id="PTHR10933:SF9">
    <property type="entry name" value="IMMUNOGLOBULIN-BINDING PROTEIN 1"/>
    <property type="match status" value="1"/>
</dbReference>
<dbReference type="Gene3D" id="1.25.40.540">
    <property type="entry name" value="TAP42-like family"/>
    <property type="match status" value="1"/>
</dbReference>
<comment type="caution">
    <text evidence="2">The sequence shown here is derived from an EMBL/GenBank/DDBJ whole genome shotgun (WGS) entry which is preliminary data.</text>
</comment>
<dbReference type="Pfam" id="PF04177">
    <property type="entry name" value="TAP42"/>
    <property type="match status" value="1"/>
</dbReference>
<sequence length="360" mass="41063">MAEPRTLKTVFQGAEKRQAALQGAYEANSPTYKEDLEFALKSYEECRELIDSVSLFSDNESLEDINTADLPYLLVNCRTADLLQKISVTSPVERKEALRVTRDAYERFLFLLDTYSILSSSDAKLFESYIEDPAAFSTIPTRDPGARRNAKMANFKEEQELKKRLQYMRSSPRYLEDGGDEEAVRELYLAELALCTRQAFQGLEHLNLEMEMLNLAPTPLIPFRTTVEEDERRRRSPEGTDHSERLDQPLRRLQSAFNGPVLSRTGKPLRPFTLTNERQDIQKGVFRPGHNLPTMSIDEYLEEERRRGGMIEGGGEASGRPKTPDEDNYEKGDAETMKAREWDEFTEANPKGAGNTLNRG</sequence>
<dbReference type="GO" id="GO:0051721">
    <property type="term" value="F:protein phosphatase 2A binding"/>
    <property type="evidence" value="ECO:0007669"/>
    <property type="project" value="TreeGrafter"/>
</dbReference>
<dbReference type="GO" id="GO:0035303">
    <property type="term" value="P:regulation of dephosphorylation"/>
    <property type="evidence" value="ECO:0007669"/>
    <property type="project" value="TreeGrafter"/>
</dbReference>
<feature type="compositionally biased region" description="Basic and acidic residues" evidence="1">
    <location>
        <begin position="322"/>
        <end position="343"/>
    </location>
</feature>
<gene>
    <name evidence="2" type="ORF">BKA67DRAFT_653610</name>
</gene>
<dbReference type="GO" id="GO:0005829">
    <property type="term" value="C:cytosol"/>
    <property type="evidence" value="ECO:0007669"/>
    <property type="project" value="TreeGrafter"/>
</dbReference>
<feature type="region of interest" description="Disordered" evidence="1">
    <location>
        <begin position="310"/>
        <end position="360"/>
    </location>
</feature>
<dbReference type="RefSeq" id="XP_045964561.1">
    <property type="nucleotide sequence ID" value="XM_046106399.1"/>
</dbReference>
<accession>A0A9P8UXZ0</accession>
<protein>
    <submittedName>
        <fullName evidence="2">TAP42-like protein</fullName>
    </submittedName>
</protein>
<evidence type="ECO:0000313" key="2">
    <source>
        <dbReference type="EMBL" id="KAH6660430.1"/>
    </source>
</evidence>
<feature type="region of interest" description="Disordered" evidence="1">
    <location>
        <begin position="224"/>
        <end position="277"/>
    </location>
</feature>
<organism evidence="2 3">
    <name type="scientific">Truncatella angustata</name>
    <dbReference type="NCBI Taxonomy" id="152316"/>
    <lineage>
        <taxon>Eukaryota</taxon>
        <taxon>Fungi</taxon>
        <taxon>Dikarya</taxon>
        <taxon>Ascomycota</taxon>
        <taxon>Pezizomycotina</taxon>
        <taxon>Sordariomycetes</taxon>
        <taxon>Xylariomycetidae</taxon>
        <taxon>Amphisphaeriales</taxon>
        <taxon>Sporocadaceae</taxon>
        <taxon>Truncatella</taxon>
    </lineage>
</organism>